<name>A0ABR4USJ8_9FLAO</name>
<sequence length="276" mass="33087">MTKDQIHREDLRKNMMKNIIFRVYYQGIIDSEDIIRVFNEKFRECFKSFETTFYSKLELDFNNIDDVIDTLSIPRSEIQSQEIFRYTENTFGTDKLTFDINKYFSSLTIDCTNYVNIDPYLSFFADYLEFLYEHNEFLKIKKIALRKLGGDIYRSHESIYEDFESNLFKSDFEEYGYRPMQNRYEDILQSGVKEPIINIIRSYEFGTYKNENSEDAPAFQVLLDLEGYYPEYILEKIGFGKNQAEKTLKHINHNHLFNIFKLSVTENYLNKHSRNG</sequence>
<evidence type="ECO:0008006" key="3">
    <source>
        <dbReference type="Google" id="ProtNLM"/>
    </source>
</evidence>
<proteinExistence type="predicted"/>
<protein>
    <recommendedName>
        <fullName evidence="3">RteC protein</fullName>
    </recommendedName>
</protein>
<dbReference type="EMBL" id="JPRI01000001">
    <property type="protein sequence ID" value="KFF28167.1"/>
    <property type="molecule type" value="Genomic_DNA"/>
</dbReference>
<organism evidence="1 2">
    <name type="scientific">Chryseobacterium vrystaatense</name>
    <dbReference type="NCBI Taxonomy" id="307480"/>
    <lineage>
        <taxon>Bacteria</taxon>
        <taxon>Pseudomonadati</taxon>
        <taxon>Bacteroidota</taxon>
        <taxon>Flavobacteriia</taxon>
        <taxon>Flavobacteriales</taxon>
        <taxon>Weeksellaceae</taxon>
        <taxon>Chryseobacterium group</taxon>
        <taxon>Chryseobacterium</taxon>
    </lineage>
</organism>
<gene>
    <name evidence="1" type="ORF">IW16_02825</name>
</gene>
<reference evidence="1 2" key="1">
    <citation type="submission" date="2014-07" db="EMBL/GenBank/DDBJ databases">
        <title>Genome of Chryseobacterium vrystaatense LMG 22846.</title>
        <authorList>
            <person name="Pipes S.E."/>
            <person name="Stropko S.J."/>
            <person name="Newman J.D."/>
        </authorList>
    </citation>
    <scope>NUCLEOTIDE SEQUENCE [LARGE SCALE GENOMIC DNA]</scope>
    <source>
        <strain evidence="1 2">LMG 22846</strain>
    </source>
</reference>
<comment type="caution">
    <text evidence="1">The sequence shown here is derived from an EMBL/GenBank/DDBJ whole genome shotgun (WGS) entry which is preliminary data.</text>
</comment>
<dbReference type="Proteomes" id="UP000028719">
    <property type="component" value="Unassembled WGS sequence"/>
</dbReference>
<accession>A0ABR4USJ8</accession>
<keyword evidence="2" id="KW-1185">Reference proteome</keyword>
<dbReference type="RefSeq" id="WP_034739471.1">
    <property type="nucleotide sequence ID" value="NZ_JPRI01000001.1"/>
</dbReference>
<evidence type="ECO:0000313" key="2">
    <source>
        <dbReference type="Proteomes" id="UP000028719"/>
    </source>
</evidence>
<evidence type="ECO:0000313" key="1">
    <source>
        <dbReference type="EMBL" id="KFF28167.1"/>
    </source>
</evidence>